<evidence type="ECO:0000256" key="1">
    <source>
        <dbReference type="ARBA" id="ARBA00004592"/>
    </source>
</evidence>
<evidence type="ECO:0000256" key="8">
    <source>
        <dbReference type="PROSITE-ProRule" id="PRU00259"/>
    </source>
</evidence>
<dbReference type="GO" id="GO:0071562">
    <property type="term" value="P:nucleus-vacuole junction assembly"/>
    <property type="evidence" value="ECO:0007669"/>
    <property type="project" value="InterPro"/>
</dbReference>
<sequence length="556" mass="60155">MADMERQAVNQLIQYFENRADVNFYEGEPLRALSTLAYSGHIELQKSAAIAFSEVSEIDVRAVSREALEPILYLLQSPDIEVQRGASAALGNLAVNSKNKILIVKIGGLEPLIRQMLSPNKEAQCNAVGCITNLATAEENKAKIAKSGALLPLSRLAKSKDVRVQRNATGALLNMTHSAENRQQLVNAGVVHVLVELLDATDVDVRYYCTTAVSNIAVDAASRAQLHISEPALLPKLVRLMDEQVPKIRCQAALALRNLASDDEFQLKIVRAGGLEPLQRMVTSRQPPMVLAAVACLRNLSIHPENEQLLLHGDFLAPLIELLDSPDPLNSEIACHAISTLRNLSASSDVTKIKLVELNILPHIYANLSTPLVNLATKSEMTAALAVLALCDQIKPLVLNADFLNVLLPLIHSDSIDIIGNSAAAIGNLSAHLSDYSPFVKTWSEPAGGISEYLVLFLSQSNMPTFLQIGVWTLLQLVESNNPILISHVINHPRILDLVKSIASASVSASASADNTDITSNQLHLSQSSHDEPNLQIAALAEQVLSTIDSLTSENF</sequence>
<dbReference type="InterPro" id="IPR045156">
    <property type="entry name" value="Vac8"/>
</dbReference>
<name>A0A1R1PR84_ZANCU</name>
<comment type="caution">
    <text evidence="9">The sequence shown here is derived from an EMBL/GenBank/DDBJ whole genome shotgun (WGS) entry which is preliminary data.</text>
</comment>
<dbReference type="SUPFAM" id="SSF48371">
    <property type="entry name" value="ARM repeat"/>
    <property type="match status" value="2"/>
</dbReference>
<keyword evidence="5" id="KW-0472">Membrane</keyword>
<protein>
    <recommendedName>
        <fullName evidence="7">Vacuolar protein 8</fullName>
    </recommendedName>
</protein>
<organism evidence="9 10">
    <name type="scientific">Zancudomyces culisetae</name>
    <name type="common">Gut fungus</name>
    <name type="synonym">Smittium culisetae</name>
    <dbReference type="NCBI Taxonomy" id="1213189"/>
    <lineage>
        <taxon>Eukaryota</taxon>
        <taxon>Fungi</taxon>
        <taxon>Fungi incertae sedis</taxon>
        <taxon>Zoopagomycota</taxon>
        <taxon>Kickxellomycotina</taxon>
        <taxon>Harpellomycetes</taxon>
        <taxon>Harpellales</taxon>
        <taxon>Legeriomycetaceae</taxon>
        <taxon>Zancudomyces</taxon>
    </lineage>
</organism>
<proteinExistence type="inferred from homology"/>
<dbReference type="InterPro" id="IPR011989">
    <property type="entry name" value="ARM-like"/>
</dbReference>
<dbReference type="OrthoDB" id="7537227at2759"/>
<dbReference type="FunFam" id="1.25.10.10:FF:000131">
    <property type="entry name" value="Vacuolar protein 8"/>
    <property type="match status" value="1"/>
</dbReference>
<feature type="repeat" description="ARM" evidence="8">
    <location>
        <begin position="273"/>
        <end position="311"/>
    </location>
</feature>
<evidence type="ECO:0000256" key="5">
    <source>
        <dbReference type="ARBA" id="ARBA00023136"/>
    </source>
</evidence>
<dbReference type="SMART" id="SM00185">
    <property type="entry name" value="ARM"/>
    <property type="match status" value="9"/>
</dbReference>
<dbReference type="PANTHER" id="PTHR47249">
    <property type="entry name" value="VACUOLAR PROTEIN 8"/>
    <property type="match status" value="1"/>
</dbReference>
<evidence type="ECO:0000256" key="4">
    <source>
        <dbReference type="ARBA" id="ARBA00022737"/>
    </source>
</evidence>
<keyword evidence="3" id="KW-0926">Vacuole</keyword>
<dbReference type="InterPro" id="IPR016024">
    <property type="entry name" value="ARM-type_fold"/>
</dbReference>
<keyword evidence="10" id="KW-1185">Reference proteome</keyword>
<dbReference type="Pfam" id="PF00514">
    <property type="entry name" value="Arm"/>
    <property type="match status" value="6"/>
</dbReference>
<evidence type="ECO:0000313" key="9">
    <source>
        <dbReference type="EMBL" id="OMH83423.1"/>
    </source>
</evidence>
<evidence type="ECO:0000256" key="2">
    <source>
        <dbReference type="ARBA" id="ARBA00005462"/>
    </source>
</evidence>
<dbReference type="PROSITE" id="PS50176">
    <property type="entry name" value="ARM_REPEAT"/>
    <property type="match status" value="6"/>
</dbReference>
<keyword evidence="6" id="KW-0449">Lipoprotein</keyword>
<dbReference type="PANTHER" id="PTHR47249:SF1">
    <property type="entry name" value="VACUOLAR PROTEIN 8"/>
    <property type="match status" value="1"/>
</dbReference>
<feature type="repeat" description="ARM" evidence="8">
    <location>
        <begin position="232"/>
        <end position="274"/>
    </location>
</feature>
<dbReference type="InterPro" id="IPR000225">
    <property type="entry name" value="Armadillo"/>
</dbReference>
<comment type="subcellular location">
    <subcellularLocation>
        <location evidence="1">Vacuole membrane</location>
        <topology evidence="1">Lipid-anchor</topology>
    </subcellularLocation>
</comment>
<dbReference type="EMBL" id="LSSK01000413">
    <property type="protein sequence ID" value="OMH83423.1"/>
    <property type="molecule type" value="Genomic_DNA"/>
</dbReference>
<dbReference type="AlphaFoldDB" id="A0A1R1PR84"/>
<dbReference type="Proteomes" id="UP000188320">
    <property type="component" value="Unassembled WGS sequence"/>
</dbReference>
<evidence type="ECO:0000313" key="10">
    <source>
        <dbReference type="Proteomes" id="UP000188320"/>
    </source>
</evidence>
<accession>A0A1R1PR84</accession>
<evidence type="ECO:0000256" key="3">
    <source>
        <dbReference type="ARBA" id="ARBA00022554"/>
    </source>
</evidence>
<feature type="repeat" description="ARM" evidence="8">
    <location>
        <begin position="66"/>
        <end position="108"/>
    </location>
</feature>
<reference evidence="10" key="1">
    <citation type="submission" date="2017-01" db="EMBL/GenBank/DDBJ databases">
        <authorList>
            <person name="Wang Y."/>
            <person name="White M."/>
            <person name="Kvist S."/>
            <person name="Moncalvo J.-M."/>
        </authorList>
    </citation>
    <scope>NUCLEOTIDE SEQUENCE [LARGE SCALE GENOMIC DNA]</scope>
    <source>
        <strain evidence="10">COL-18-3</strain>
    </source>
</reference>
<keyword evidence="4" id="KW-0677">Repeat</keyword>
<dbReference type="GO" id="GO:0043495">
    <property type="term" value="F:protein-membrane adaptor activity"/>
    <property type="evidence" value="ECO:0007669"/>
    <property type="project" value="InterPro"/>
</dbReference>
<feature type="repeat" description="ARM" evidence="8">
    <location>
        <begin position="314"/>
        <end position="345"/>
    </location>
</feature>
<dbReference type="Gene3D" id="1.25.10.10">
    <property type="entry name" value="Leucine-rich Repeat Variant"/>
    <property type="match status" value="3"/>
</dbReference>
<gene>
    <name evidence="9" type="ORF">AX774_g3074</name>
</gene>
<feature type="repeat" description="ARM" evidence="8">
    <location>
        <begin position="148"/>
        <end position="190"/>
    </location>
</feature>
<comment type="similarity">
    <text evidence="2">Belongs to the beta-catenin family.</text>
</comment>
<dbReference type="GO" id="GO:0000329">
    <property type="term" value="C:fungal-type vacuole membrane"/>
    <property type="evidence" value="ECO:0007669"/>
    <property type="project" value="TreeGrafter"/>
</dbReference>
<dbReference type="GO" id="GO:0000045">
    <property type="term" value="P:autophagosome assembly"/>
    <property type="evidence" value="ECO:0007669"/>
    <property type="project" value="TreeGrafter"/>
</dbReference>
<feature type="repeat" description="ARM" evidence="8">
    <location>
        <begin position="107"/>
        <end position="149"/>
    </location>
</feature>
<evidence type="ECO:0000256" key="7">
    <source>
        <dbReference type="ARBA" id="ARBA00026209"/>
    </source>
</evidence>
<evidence type="ECO:0000256" key="6">
    <source>
        <dbReference type="ARBA" id="ARBA00023288"/>
    </source>
</evidence>